<evidence type="ECO:0008006" key="4">
    <source>
        <dbReference type="Google" id="ProtNLM"/>
    </source>
</evidence>
<gene>
    <name evidence="2" type="ORF">HNR02_002615</name>
</gene>
<evidence type="ECO:0000313" key="2">
    <source>
        <dbReference type="EMBL" id="NYI89292.1"/>
    </source>
</evidence>
<proteinExistence type="predicted"/>
<sequence>MTDGNGAPIGPTIGAGLSAVGGAGYSFDPDQIAALIPKWEEFRDNIRDDYLKLQEAAAQVIAPSPDQPAIQNATQTLASVQAAIEHNRAMLNYAQSWIDNLKKANGTYTQQDQEATRGLYGNSGDTSGHGLY</sequence>
<keyword evidence="3" id="KW-1185">Reference proteome</keyword>
<reference evidence="2 3" key="1">
    <citation type="submission" date="2020-07" db="EMBL/GenBank/DDBJ databases">
        <title>Sequencing the genomes of 1000 actinobacteria strains.</title>
        <authorList>
            <person name="Klenk H.-P."/>
        </authorList>
    </citation>
    <scope>NUCLEOTIDE SEQUENCE [LARGE SCALE GENOMIC DNA]</scope>
    <source>
        <strain evidence="2 3">DSM 104006</strain>
    </source>
</reference>
<evidence type="ECO:0000313" key="3">
    <source>
        <dbReference type="Proteomes" id="UP000549616"/>
    </source>
</evidence>
<dbReference type="AlphaFoldDB" id="A0A853B374"/>
<feature type="region of interest" description="Disordered" evidence="1">
    <location>
        <begin position="113"/>
        <end position="132"/>
    </location>
</feature>
<evidence type="ECO:0000256" key="1">
    <source>
        <dbReference type="SAM" id="MobiDB-lite"/>
    </source>
</evidence>
<dbReference type="Proteomes" id="UP000549616">
    <property type="component" value="Unassembled WGS sequence"/>
</dbReference>
<organism evidence="2 3">
    <name type="scientific">Amycolatopsis endophytica</name>
    <dbReference type="NCBI Taxonomy" id="860233"/>
    <lineage>
        <taxon>Bacteria</taxon>
        <taxon>Bacillati</taxon>
        <taxon>Actinomycetota</taxon>
        <taxon>Actinomycetes</taxon>
        <taxon>Pseudonocardiales</taxon>
        <taxon>Pseudonocardiaceae</taxon>
        <taxon>Amycolatopsis</taxon>
    </lineage>
</organism>
<dbReference type="EMBL" id="JACCFK010000001">
    <property type="protein sequence ID" value="NYI89292.1"/>
    <property type="molecule type" value="Genomic_DNA"/>
</dbReference>
<accession>A0A853B374</accession>
<name>A0A853B374_9PSEU</name>
<protein>
    <recommendedName>
        <fullName evidence="4">PE domain-containing protein</fullName>
    </recommendedName>
</protein>
<comment type="caution">
    <text evidence="2">The sequence shown here is derived from an EMBL/GenBank/DDBJ whole genome shotgun (WGS) entry which is preliminary data.</text>
</comment>
<dbReference type="RefSeq" id="WP_179773467.1">
    <property type="nucleotide sequence ID" value="NZ_JACCFK010000001.1"/>
</dbReference>